<feature type="compositionally biased region" description="Polar residues" evidence="1">
    <location>
        <begin position="28"/>
        <end position="37"/>
    </location>
</feature>
<accession>A0AA39NEF4</accession>
<feature type="compositionally biased region" description="Basic and acidic residues" evidence="1">
    <location>
        <begin position="526"/>
        <end position="536"/>
    </location>
</feature>
<feature type="compositionally biased region" description="Pro residues" evidence="1">
    <location>
        <begin position="90"/>
        <end position="112"/>
    </location>
</feature>
<feature type="compositionally biased region" description="Polar residues" evidence="1">
    <location>
        <begin position="178"/>
        <end position="194"/>
    </location>
</feature>
<dbReference type="Proteomes" id="UP001175227">
    <property type="component" value="Unassembled WGS sequence"/>
</dbReference>
<protein>
    <submittedName>
        <fullName evidence="2">Uncharacterized protein</fullName>
    </submittedName>
</protein>
<sequence>MGCLFSSFRKSKVNDPPPMQARHGLPITHSQDLSTRPPQNPQMRPAQGYPSHDPPSRPHRNPTRTRSLDPLRSPPQDPPRQPQLHDLPGSPTPPPMPDAPPPPYSASPPLDPQPSTLHSQTWTRTLSIENPQTSTPIPTMPPPRRSPSFTSPVSLSIETEPSHVIGSAATPPPDVHSSGGSQTAELTTNPSTVVISLPQDPRDPIRDAREQHIVETLKATLRLISTTLDKISSPTPRVQNFVEMTVGVVNLIEISPPGHEPQEIYNLMQDINAQFVALIDHSSIPEDLQGKIDSIASNTNEFAPPQLKSSKGRALEHSQIAGVAQFLRCMKDELDSQASHWESDRVPSTSVSGCLMEVPVTHRQLEGRMSAKVHVQPSPTKAHSPTTIVLHLPSRDSRVQSHASKRAASTSASGSLPEMSGTLQQPKGGVNTKVDMKPRPMDASSLTTTVPHPSADNSHVQSHEPTRATRVSTSGSASGHGVQVTVQFEGVLGVKIDVTPRPIDAPSRSPMTIAPPAIPPPPPPADSHKDPKRDSLPRCPPISPIEIPHSFLN</sequence>
<feature type="compositionally biased region" description="Pro residues" evidence="1">
    <location>
        <begin position="72"/>
        <end position="81"/>
    </location>
</feature>
<comment type="caution">
    <text evidence="2">The sequence shown here is derived from an EMBL/GenBank/DDBJ whole genome shotgun (WGS) entry which is preliminary data.</text>
</comment>
<evidence type="ECO:0000313" key="3">
    <source>
        <dbReference type="Proteomes" id="UP001175227"/>
    </source>
</evidence>
<feature type="compositionally biased region" description="Pro residues" evidence="1">
    <location>
        <begin position="516"/>
        <end position="525"/>
    </location>
</feature>
<dbReference type="EMBL" id="JAUEPR010000100">
    <property type="protein sequence ID" value="KAK0464137.1"/>
    <property type="molecule type" value="Genomic_DNA"/>
</dbReference>
<evidence type="ECO:0000313" key="2">
    <source>
        <dbReference type="EMBL" id="KAK0464137.1"/>
    </source>
</evidence>
<feature type="region of interest" description="Disordered" evidence="1">
    <location>
        <begin position="395"/>
        <end position="480"/>
    </location>
</feature>
<proteinExistence type="predicted"/>
<name>A0AA39NEF4_9AGAR</name>
<feature type="region of interest" description="Disordered" evidence="1">
    <location>
        <begin position="501"/>
        <end position="553"/>
    </location>
</feature>
<evidence type="ECO:0000256" key="1">
    <source>
        <dbReference type="SAM" id="MobiDB-lite"/>
    </source>
</evidence>
<feature type="region of interest" description="Disordered" evidence="1">
    <location>
        <begin position="1"/>
        <end position="204"/>
    </location>
</feature>
<feature type="compositionally biased region" description="Polar residues" evidence="1">
    <location>
        <begin position="115"/>
        <end position="130"/>
    </location>
</feature>
<dbReference type="AlphaFoldDB" id="A0AA39NEF4"/>
<reference evidence="2" key="1">
    <citation type="submission" date="2023-06" db="EMBL/GenBank/DDBJ databases">
        <authorList>
            <consortium name="Lawrence Berkeley National Laboratory"/>
            <person name="Ahrendt S."/>
            <person name="Sahu N."/>
            <person name="Indic B."/>
            <person name="Wong-Bajracharya J."/>
            <person name="Merenyi Z."/>
            <person name="Ke H.-M."/>
            <person name="Monk M."/>
            <person name="Kocsube S."/>
            <person name="Drula E."/>
            <person name="Lipzen A."/>
            <person name="Balint B."/>
            <person name="Henrissat B."/>
            <person name="Andreopoulos B."/>
            <person name="Martin F.M."/>
            <person name="Harder C.B."/>
            <person name="Rigling D."/>
            <person name="Ford K.L."/>
            <person name="Foster G.D."/>
            <person name="Pangilinan J."/>
            <person name="Papanicolaou A."/>
            <person name="Barry K."/>
            <person name="LaButti K."/>
            <person name="Viragh M."/>
            <person name="Koriabine M."/>
            <person name="Yan M."/>
            <person name="Riley R."/>
            <person name="Champramary S."/>
            <person name="Plett K.L."/>
            <person name="Tsai I.J."/>
            <person name="Slot J."/>
            <person name="Sipos G."/>
            <person name="Plett J."/>
            <person name="Nagy L.G."/>
            <person name="Grigoriev I.V."/>
        </authorList>
    </citation>
    <scope>NUCLEOTIDE SEQUENCE</scope>
    <source>
        <strain evidence="2">ICMP 16352</strain>
    </source>
</reference>
<feature type="compositionally biased region" description="Polar residues" evidence="1">
    <location>
        <begin position="444"/>
        <end position="460"/>
    </location>
</feature>
<gene>
    <name evidence="2" type="ORF">IW261DRAFT_1613533</name>
</gene>
<organism evidence="2 3">
    <name type="scientific">Armillaria novae-zelandiae</name>
    <dbReference type="NCBI Taxonomy" id="153914"/>
    <lineage>
        <taxon>Eukaryota</taxon>
        <taxon>Fungi</taxon>
        <taxon>Dikarya</taxon>
        <taxon>Basidiomycota</taxon>
        <taxon>Agaricomycotina</taxon>
        <taxon>Agaricomycetes</taxon>
        <taxon>Agaricomycetidae</taxon>
        <taxon>Agaricales</taxon>
        <taxon>Marasmiineae</taxon>
        <taxon>Physalacriaceae</taxon>
        <taxon>Armillaria</taxon>
    </lineage>
</organism>
<keyword evidence="3" id="KW-1185">Reference proteome</keyword>